<dbReference type="CDD" id="cd03224">
    <property type="entry name" value="ABC_TM1139_LivF_branched"/>
    <property type="match status" value="1"/>
</dbReference>
<dbReference type="InterPro" id="IPR003593">
    <property type="entry name" value="AAA+_ATPase"/>
</dbReference>
<protein>
    <submittedName>
        <fullName evidence="7">ABC-type branched-chain amino acid transport systems, ATPase component</fullName>
    </submittedName>
</protein>
<dbReference type="FunCoup" id="L0ABG3">
    <property type="interactions" value="24"/>
</dbReference>
<dbReference type="GO" id="GO:0016887">
    <property type="term" value="F:ATP hydrolysis activity"/>
    <property type="evidence" value="ECO:0007669"/>
    <property type="project" value="InterPro"/>
</dbReference>
<dbReference type="Gene3D" id="3.40.50.300">
    <property type="entry name" value="P-loop containing nucleotide triphosphate hydrolases"/>
    <property type="match status" value="1"/>
</dbReference>
<reference evidence="8" key="1">
    <citation type="submission" date="2012-03" db="EMBL/GenBank/DDBJ databases">
        <title>Complete genome of Caldisphaera lagunensis DSM 15908.</title>
        <authorList>
            <person name="Lucas S."/>
            <person name="Copeland A."/>
            <person name="Lapidus A."/>
            <person name="Glavina del Rio T."/>
            <person name="Dalin E."/>
            <person name="Tice H."/>
            <person name="Bruce D."/>
            <person name="Goodwin L."/>
            <person name="Pitluck S."/>
            <person name="Peters L."/>
            <person name="Mikhailova N."/>
            <person name="Teshima H."/>
            <person name="Kyrpides N."/>
            <person name="Mavromatis K."/>
            <person name="Ivanova N."/>
            <person name="Brettin T."/>
            <person name="Detter J.C."/>
            <person name="Han C."/>
            <person name="Larimer F."/>
            <person name="Land M."/>
            <person name="Hauser L."/>
            <person name="Markowitz V."/>
            <person name="Cheng J.-F."/>
            <person name="Hugenholtz P."/>
            <person name="Woyke T."/>
            <person name="Wu D."/>
            <person name="Spring S."/>
            <person name="Schroeder M."/>
            <person name="Brambilla E."/>
            <person name="Klenk H.-P."/>
            <person name="Eisen J.A."/>
        </authorList>
    </citation>
    <scope>NUCLEOTIDE SEQUENCE [LARGE SCALE GENOMIC DNA]</scope>
    <source>
        <strain evidence="8">DSM 15908 / JCM 11604 / IC-154</strain>
    </source>
</reference>
<dbReference type="InterPro" id="IPR052156">
    <property type="entry name" value="BCAA_Transport_ATP-bd_LivF"/>
</dbReference>
<dbReference type="AlphaFoldDB" id="L0ABG3"/>
<evidence type="ECO:0000256" key="1">
    <source>
        <dbReference type="ARBA" id="ARBA00005417"/>
    </source>
</evidence>
<comment type="similarity">
    <text evidence="1">Belongs to the ABC transporter superfamily.</text>
</comment>
<dbReference type="InterPro" id="IPR027417">
    <property type="entry name" value="P-loop_NTPase"/>
</dbReference>
<dbReference type="Proteomes" id="UP000010469">
    <property type="component" value="Chromosome"/>
</dbReference>
<dbReference type="OrthoDB" id="97750at2157"/>
<evidence type="ECO:0000256" key="3">
    <source>
        <dbReference type="ARBA" id="ARBA00022741"/>
    </source>
</evidence>
<proteinExistence type="inferred from homology"/>
<dbReference type="GO" id="GO:0015807">
    <property type="term" value="P:L-amino acid transport"/>
    <property type="evidence" value="ECO:0007669"/>
    <property type="project" value="TreeGrafter"/>
</dbReference>
<dbReference type="Pfam" id="PF00005">
    <property type="entry name" value="ABC_tran"/>
    <property type="match status" value="1"/>
</dbReference>
<dbReference type="GeneID" id="14211895"/>
<keyword evidence="5" id="KW-0029">Amino-acid transport</keyword>
<accession>L0ABG3</accession>
<organism evidence="7 8">
    <name type="scientific">Caldisphaera lagunensis (strain DSM 15908 / JCM 11604 / ANMR 0165 / IC-154)</name>
    <dbReference type="NCBI Taxonomy" id="1056495"/>
    <lineage>
        <taxon>Archaea</taxon>
        <taxon>Thermoproteota</taxon>
        <taxon>Thermoprotei</taxon>
        <taxon>Acidilobales</taxon>
        <taxon>Caldisphaeraceae</taxon>
        <taxon>Caldisphaera</taxon>
    </lineage>
</organism>
<sequence length="232" mass="25667">MLKVDHIYSGYGDLKIIKDVTFDVNKDETVLILGLNGAGKTTLLKSIAGFVKLFSGKIILDNNDITKLDSYKRAKLGITMIMEQAIFPDLTVKENMEIAHSKTRNSKFNDELNNILKTFPELKTFLKIKAQALSGGQRKMLSMAMALLSKPKLLILDEPSAGLSPLMVSRVVKYVSLLKENGITILIAEQNPSFIDVADKVMVLESGVIKLMGNASEIANNNEVRKTFFQVS</sequence>
<evidence type="ECO:0000259" key="6">
    <source>
        <dbReference type="PROSITE" id="PS50893"/>
    </source>
</evidence>
<keyword evidence="4" id="KW-0067">ATP-binding</keyword>
<dbReference type="InterPro" id="IPR003439">
    <property type="entry name" value="ABC_transporter-like_ATP-bd"/>
</dbReference>
<keyword evidence="2" id="KW-0813">Transport</keyword>
<dbReference type="PROSITE" id="PS00211">
    <property type="entry name" value="ABC_TRANSPORTER_1"/>
    <property type="match status" value="1"/>
</dbReference>
<evidence type="ECO:0000313" key="8">
    <source>
        <dbReference type="Proteomes" id="UP000010469"/>
    </source>
</evidence>
<dbReference type="InParanoid" id="L0ABG3"/>
<feature type="domain" description="ABC transporter" evidence="6">
    <location>
        <begin position="2"/>
        <end position="231"/>
    </location>
</feature>
<dbReference type="EMBL" id="CP003378">
    <property type="protein sequence ID" value="AFZ70390.1"/>
    <property type="molecule type" value="Genomic_DNA"/>
</dbReference>
<dbReference type="HOGENOM" id="CLU_000604_1_2_2"/>
<evidence type="ECO:0000256" key="4">
    <source>
        <dbReference type="ARBA" id="ARBA00022840"/>
    </source>
</evidence>
<evidence type="ECO:0000256" key="2">
    <source>
        <dbReference type="ARBA" id="ARBA00022448"/>
    </source>
</evidence>
<dbReference type="KEGG" id="clg:Calag_0635"/>
<dbReference type="SMART" id="SM00382">
    <property type="entry name" value="AAA"/>
    <property type="match status" value="1"/>
</dbReference>
<evidence type="ECO:0000313" key="7">
    <source>
        <dbReference type="EMBL" id="AFZ70390.1"/>
    </source>
</evidence>
<dbReference type="RefSeq" id="WP_015232288.1">
    <property type="nucleotide sequence ID" value="NC_019791.1"/>
</dbReference>
<dbReference type="GO" id="GO:0005524">
    <property type="term" value="F:ATP binding"/>
    <property type="evidence" value="ECO:0007669"/>
    <property type="project" value="UniProtKB-KW"/>
</dbReference>
<evidence type="ECO:0000256" key="5">
    <source>
        <dbReference type="ARBA" id="ARBA00022970"/>
    </source>
</evidence>
<dbReference type="STRING" id="1056495.Calag_0635"/>
<keyword evidence="8" id="KW-1185">Reference proteome</keyword>
<dbReference type="PANTHER" id="PTHR43820">
    <property type="entry name" value="HIGH-AFFINITY BRANCHED-CHAIN AMINO ACID TRANSPORT ATP-BINDING PROTEIN LIVF"/>
    <property type="match status" value="1"/>
</dbReference>
<dbReference type="PANTHER" id="PTHR43820:SF7">
    <property type="entry name" value="BRANCHED-CHAIN AMINO ACID TRANSPORT ATP-BINDING PROTEIN LIVF-RELATED"/>
    <property type="match status" value="1"/>
</dbReference>
<dbReference type="GO" id="GO:0015658">
    <property type="term" value="F:branched-chain amino acid transmembrane transporter activity"/>
    <property type="evidence" value="ECO:0007669"/>
    <property type="project" value="TreeGrafter"/>
</dbReference>
<dbReference type="SUPFAM" id="SSF52540">
    <property type="entry name" value="P-loop containing nucleoside triphosphate hydrolases"/>
    <property type="match status" value="1"/>
</dbReference>
<gene>
    <name evidence="7" type="ordered locus">Calag_0635</name>
</gene>
<name>L0ABG3_CALLD</name>
<dbReference type="eggNOG" id="arCOG00924">
    <property type="taxonomic scope" value="Archaea"/>
</dbReference>
<dbReference type="PROSITE" id="PS50893">
    <property type="entry name" value="ABC_TRANSPORTER_2"/>
    <property type="match status" value="1"/>
</dbReference>
<dbReference type="InterPro" id="IPR017871">
    <property type="entry name" value="ABC_transporter-like_CS"/>
</dbReference>
<keyword evidence="3" id="KW-0547">Nucleotide-binding</keyword>